<gene>
    <name evidence="3" type="ORF">CLV98_101558</name>
</gene>
<dbReference type="Proteomes" id="UP000245880">
    <property type="component" value="Unassembled WGS sequence"/>
</dbReference>
<dbReference type="InterPro" id="IPR045055">
    <property type="entry name" value="DNA2/NAM7-like"/>
</dbReference>
<protein>
    <submittedName>
        <fullName evidence="3">Uncharacterized protein DUF4011</fullName>
    </submittedName>
</protein>
<evidence type="ECO:0000259" key="2">
    <source>
        <dbReference type="Pfam" id="PF13087"/>
    </source>
</evidence>
<feature type="domain" description="DNA2/NAM7 helicase helicase" evidence="1">
    <location>
        <begin position="294"/>
        <end position="358"/>
    </location>
</feature>
<dbReference type="Gene3D" id="3.40.50.300">
    <property type="entry name" value="P-loop containing nucleotide triphosphate hydrolases"/>
    <property type="match status" value="3"/>
</dbReference>
<organism evidence="3 4">
    <name type="scientific">Dyadobacter jejuensis</name>
    <dbReference type="NCBI Taxonomy" id="1082580"/>
    <lineage>
        <taxon>Bacteria</taxon>
        <taxon>Pseudomonadati</taxon>
        <taxon>Bacteroidota</taxon>
        <taxon>Cytophagia</taxon>
        <taxon>Cytophagales</taxon>
        <taxon>Spirosomataceae</taxon>
        <taxon>Dyadobacter</taxon>
    </lineage>
</organism>
<dbReference type="GO" id="GO:0004386">
    <property type="term" value="F:helicase activity"/>
    <property type="evidence" value="ECO:0007669"/>
    <property type="project" value="InterPro"/>
</dbReference>
<feature type="domain" description="DNA2/NAM7 helicase-like C-terminal" evidence="2">
    <location>
        <begin position="1021"/>
        <end position="1188"/>
    </location>
</feature>
<dbReference type="InterPro" id="IPR027417">
    <property type="entry name" value="P-loop_NTPase"/>
</dbReference>
<reference evidence="3 4" key="1">
    <citation type="submission" date="2018-03" db="EMBL/GenBank/DDBJ databases">
        <title>Genomic Encyclopedia of Archaeal and Bacterial Type Strains, Phase II (KMG-II): from individual species to whole genera.</title>
        <authorList>
            <person name="Goeker M."/>
        </authorList>
    </citation>
    <scope>NUCLEOTIDE SEQUENCE [LARGE SCALE GENOMIC DNA]</scope>
    <source>
        <strain evidence="3 4">DSM 100346</strain>
    </source>
</reference>
<dbReference type="RefSeq" id="WP_109672556.1">
    <property type="nucleotide sequence ID" value="NZ_QGDT01000001.1"/>
</dbReference>
<dbReference type="Pfam" id="PF13086">
    <property type="entry name" value="AAA_11"/>
    <property type="match status" value="1"/>
</dbReference>
<dbReference type="SUPFAM" id="SSF52540">
    <property type="entry name" value="P-loop containing nucleoside triphosphate hydrolases"/>
    <property type="match status" value="1"/>
</dbReference>
<dbReference type="PANTHER" id="PTHR10887:SF530">
    <property type="entry name" value="SUPERFAMILY I DNA HELICASES"/>
    <property type="match status" value="1"/>
</dbReference>
<proteinExistence type="predicted"/>
<dbReference type="InterPro" id="IPR025103">
    <property type="entry name" value="DUF4011"/>
</dbReference>
<dbReference type="OrthoDB" id="9757917at2"/>
<dbReference type="InterPro" id="IPR041677">
    <property type="entry name" value="DNA2/NAM7_AAA_11"/>
</dbReference>
<accession>A0A316ASX7</accession>
<evidence type="ECO:0000313" key="4">
    <source>
        <dbReference type="Proteomes" id="UP000245880"/>
    </source>
</evidence>
<evidence type="ECO:0000313" key="3">
    <source>
        <dbReference type="EMBL" id="PWJ60374.1"/>
    </source>
</evidence>
<evidence type="ECO:0000259" key="1">
    <source>
        <dbReference type="Pfam" id="PF13086"/>
    </source>
</evidence>
<sequence>MQQILKAYLKRLTNLSTRNKSLLLTSLPGEQFLDLQATDFVLQKPAFELIVQLIAGKKTIPLCDVQDPRMEKVNVLSKRLRKISRTEKFVADERGTQDLYVGYPFLKGKLADGTPIHGPLLFFPVTLTTEKEQWCLTERGDSRVILNRSMALAYAYFNEAQVSDDILDKSFEDFSTDALAFRTELYEWLKDTALKINFNQELFENILKPFEALKSTDLKLLERNGELKLMPEAVLGIFPQAGSYLVPDYQQLLAEEGGDFQSVLLPQEEDEYVEPDDTLHREIKEEEILTPFPVDESQEEIILQVKRGHSVVVQGPPGSGKSQLICNLVSDFIAQGKKVLVVCQKRAALDVVYERLGGIGMDQFVGLIHDFKNDRSQLYGQLKRQIEQVEAYRKQNYSLDAVFLERQFIQESRLIDRTLRDLDAFKQALYDEQVAGVSVKELYLNSDPEAPHFDVSGYYRNFRFDMRSEFERAMGRYLTYALRLRFPHPWHDRLPFTHHGLADLRAMEGILKSWPQALDTLRQEFESLTGQTFTHRYLEQPSLHRETLTELAGWVDEAGIWQLYQTYLRSPDLVGHRMAFIRQIRDEFDGFLVEDGIALHIDVEDLGICQSVLTEAIRAKESAVSGKIYDWFNKNTKLVTGFALQEGLGTSLEELLLLERKLHNRLQLEQWLQDPLLGYQEQEARNEASGYQAFFAQAERAMEAVQEVTSSDWSSLLTGLSTRANTIADFHNHLYRFRAWLERWQELEEEMGQYLSFTQCRVLLHEPEAYSQRLREALEVDFDAICEMDQSFAAMGDTERRAAIDCMTFAETDTTLKSTEVLAAWINSLQLAWIEHIEQLTPILRTVSSQKMQFLEEELQRAVTERQRLARDIVGIRVREHTYKDVENNRLGNRVTYRELDHQVSKKRKIWPVRKLLEGYSEEIFNLIPCWLASPESVSAMFPLADDLFDLVIFDEASQCYAEFGLPAAARGKQVVVAGDAMQLAPSDLYRVRYEEQDDTDEYEPALEVDSLLGLAAQSLEQYALTGHYRSLSLDLIAFSNRHFYNQKLKLLPDFKHINAIEPGITYLKTDGIWVQNANLVEADLVADIVSSLAATGKSIGVVTFNFYQQQCIQERLEAGHIEANGLFVKNIENVQGDERDIIIFSMGYAPDEKGKLSMQFGSLNMQGGENRLNVAVTRAKEKIFFVSSLWPDQLRTDTASNEGPKLLKAYMQFALSVSEGKFKPDQAVVKAHRSDWLLKEKLVAGHDSLSTELPFGDLTIKEGAAYKAMALTDDDLYYHSRTSKEPHAYLPLLLRLKNWPYQRVYSRQYWSKSLRLELAD</sequence>
<dbReference type="InterPro" id="IPR041679">
    <property type="entry name" value="DNA2/NAM7-like_C"/>
</dbReference>
<comment type="caution">
    <text evidence="3">The sequence shown here is derived from an EMBL/GenBank/DDBJ whole genome shotgun (WGS) entry which is preliminary data.</text>
</comment>
<dbReference type="Pfam" id="PF13195">
    <property type="entry name" value="DUF4011"/>
    <property type="match status" value="1"/>
</dbReference>
<dbReference type="CDD" id="cd18808">
    <property type="entry name" value="SF1_C_Upf1"/>
    <property type="match status" value="1"/>
</dbReference>
<dbReference type="PANTHER" id="PTHR10887">
    <property type="entry name" value="DNA2/NAM7 HELICASE FAMILY"/>
    <property type="match status" value="1"/>
</dbReference>
<dbReference type="EMBL" id="QGDT01000001">
    <property type="protein sequence ID" value="PWJ60374.1"/>
    <property type="molecule type" value="Genomic_DNA"/>
</dbReference>
<dbReference type="InterPro" id="IPR047187">
    <property type="entry name" value="SF1_C_Upf1"/>
</dbReference>
<name>A0A316ASX7_9BACT</name>
<keyword evidence="4" id="KW-1185">Reference proteome</keyword>
<dbReference type="Pfam" id="PF13087">
    <property type="entry name" value="AAA_12"/>
    <property type="match status" value="1"/>
</dbReference>